<evidence type="ECO:0000313" key="3">
    <source>
        <dbReference type="EMBL" id="SOC19799.1"/>
    </source>
</evidence>
<proteinExistence type="predicted"/>
<dbReference type="AlphaFoldDB" id="A0A285TC97"/>
<evidence type="ECO:0000313" key="4">
    <source>
        <dbReference type="Proteomes" id="UP000219111"/>
    </source>
</evidence>
<keyword evidence="4" id="KW-1185">Reference proteome</keyword>
<dbReference type="CDD" id="cd09641">
    <property type="entry name" value="Cas3''_I"/>
    <property type="match status" value="1"/>
</dbReference>
<reference evidence="4" key="1">
    <citation type="submission" date="2017-08" db="EMBL/GenBank/DDBJ databases">
        <authorList>
            <person name="Varghese N."/>
            <person name="Submissions S."/>
        </authorList>
    </citation>
    <scope>NUCLEOTIDE SEQUENCE [LARGE SCALE GENOMIC DNA]</scope>
    <source>
        <strain evidence="4">JA276</strain>
    </source>
</reference>
<dbReference type="Proteomes" id="UP000219111">
    <property type="component" value="Unassembled WGS sequence"/>
</dbReference>
<accession>A0A285TC97</accession>
<feature type="region of interest" description="Disordered" evidence="1">
    <location>
        <begin position="152"/>
        <end position="173"/>
    </location>
</feature>
<gene>
    <name evidence="3" type="ORF">SAMN05877831_11856</name>
</gene>
<dbReference type="EMBL" id="OBMT01000018">
    <property type="protein sequence ID" value="SOC19799.1"/>
    <property type="molecule type" value="Genomic_DNA"/>
</dbReference>
<dbReference type="PROSITE" id="PS51643">
    <property type="entry name" value="HD_CAS3"/>
    <property type="match status" value="1"/>
</dbReference>
<evidence type="ECO:0000259" key="2">
    <source>
        <dbReference type="PROSITE" id="PS51643"/>
    </source>
</evidence>
<sequence>MLLGPASGCPKPVAEALAQAILGHHAGLPDTDGTDGGSLVTRIARPGAALDAQWRVHLPDDFHAVVQEVLHKLRKVKAGFDFSVATRIVFSCLVDADFRDTEAYYDALEGRSRDRDLSALQSLLIDSPMVPVIVAREDVARDWVEKLSNDCEKSGPLARASSPDDQLVEQDFPNRETRQKITVTREILWESTTATKAEVLALERRLIVELRANDPSIGCNRRPVFRSVPRQSSPYVTQSKG</sequence>
<feature type="domain" description="HD Cas3-type" evidence="2">
    <location>
        <begin position="1"/>
        <end position="99"/>
    </location>
</feature>
<name>A0A285TC97_9RHOB</name>
<dbReference type="InterPro" id="IPR006483">
    <property type="entry name" value="CRISPR-assoc_Cas3_HD"/>
</dbReference>
<protein>
    <recommendedName>
        <fullName evidence="2">HD Cas3-type domain-containing protein</fullName>
    </recommendedName>
</protein>
<evidence type="ECO:0000256" key="1">
    <source>
        <dbReference type="SAM" id="MobiDB-lite"/>
    </source>
</evidence>
<organism evidence="3 4">
    <name type="scientific">Rhodobacter maris</name>
    <dbReference type="NCBI Taxonomy" id="446682"/>
    <lineage>
        <taxon>Bacteria</taxon>
        <taxon>Pseudomonadati</taxon>
        <taxon>Pseudomonadota</taxon>
        <taxon>Alphaproteobacteria</taxon>
        <taxon>Rhodobacterales</taxon>
        <taxon>Rhodobacter group</taxon>
        <taxon>Rhodobacter</taxon>
    </lineage>
</organism>